<evidence type="ECO:0000259" key="2">
    <source>
        <dbReference type="SMART" id="SM00849"/>
    </source>
</evidence>
<dbReference type="InterPro" id="IPR044094">
    <property type="entry name" value="AtsA-like_MBL-fold"/>
</dbReference>
<gene>
    <name evidence="3" type="ORF">GEU84_010835</name>
</gene>
<proteinExistence type="predicted"/>
<dbReference type="PANTHER" id="PTHR46018">
    <property type="entry name" value="ZINC PHOSPHODIESTERASE ELAC PROTEIN 1"/>
    <property type="match status" value="1"/>
</dbReference>
<dbReference type="InterPro" id="IPR001279">
    <property type="entry name" value="Metallo-B-lactamas"/>
</dbReference>
<name>A0A8X8H7N0_9RHOB</name>
<evidence type="ECO:0000313" key="3">
    <source>
        <dbReference type="EMBL" id="NUB44881.1"/>
    </source>
</evidence>
<dbReference type="Gene3D" id="3.60.15.10">
    <property type="entry name" value="Ribonuclease Z/Hydroxyacylglutathione hydrolase-like"/>
    <property type="match status" value="1"/>
</dbReference>
<keyword evidence="4" id="KW-1185">Reference proteome</keyword>
<sequence>MPTATLIELDGQRVLVDCGIGCSRALVDAGMDLKDLTTVFITHLHSDHLLELGPLIHTAWCTGLRQPVTIFGPEGIADYWAGFMASMAYDCAIRVMDEGRVPLGDLVRVVVVQEGAIDGAPLAARACRVPHPPLEHCYAFRFDGSRSVTVSGDTAYHPPLAEFAAGSDVLLHEAMLVDGIDLIVQKSDLGPALRAHLLAAHTPVEDAARIARAAGVGQLVLHHLVPVDDARFAPADWLARAAAEWNGPVTLGHDGLEIAL</sequence>
<dbReference type="EMBL" id="WHUT02000005">
    <property type="protein sequence ID" value="NUB44881.1"/>
    <property type="molecule type" value="Genomic_DNA"/>
</dbReference>
<dbReference type="InterPro" id="IPR036866">
    <property type="entry name" value="RibonucZ/Hydroxyglut_hydro"/>
</dbReference>
<protein>
    <submittedName>
        <fullName evidence="3">MBL fold metallo-hydrolase</fullName>
    </submittedName>
</protein>
<feature type="domain" description="Metallo-beta-lactamase" evidence="2">
    <location>
        <begin position="1"/>
        <end position="193"/>
    </location>
</feature>
<dbReference type="Proteomes" id="UP000484076">
    <property type="component" value="Unassembled WGS sequence"/>
</dbReference>
<evidence type="ECO:0000313" key="4">
    <source>
        <dbReference type="Proteomes" id="UP000484076"/>
    </source>
</evidence>
<comment type="caution">
    <text evidence="3">The sequence shown here is derived from an EMBL/GenBank/DDBJ whole genome shotgun (WGS) entry which is preliminary data.</text>
</comment>
<dbReference type="SUPFAM" id="SSF56281">
    <property type="entry name" value="Metallo-hydrolase/oxidoreductase"/>
    <property type="match status" value="1"/>
</dbReference>
<dbReference type="SMART" id="SM00849">
    <property type="entry name" value="Lactamase_B"/>
    <property type="match status" value="1"/>
</dbReference>
<keyword evidence="1" id="KW-0378">Hydrolase</keyword>
<dbReference type="Pfam" id="PF23023">
    <property type="entry name" value="Anti-Pycsar_Apyc1"/>
    <property type="match status" value="1"/>
</dbReference>
<accession>A0A8X8H7N0</accession>
<evidence type="ECO:0000256" key="1">
    <source>
        <dbReference type="ARBA" id="ARBA00022801"/>
    </source>
</evidence>
<dbReference type="PANTHER" id="PTHR46018:SF2">
    <property type="entry name" value="ZINC PHOSPHODIESTERASE ELAC PROTEIN 1"/>
    <property type="match status" value="1"/>
</dbReference>
<dbReference type="CDD" id="cd07719">
    <property type="entry name" value="arylsulfatase_AtsA-like_MBL-fold"/>
    <property type="match status" value="1"/>
</dbReference>
<reference evidence="3" key="1">
    <citation type="submission" date="2020-05" db="EMBL/GenBank/DDBJ databases">
        <title>Fertoebacter nigrum gen. nov., sp. nov., a new member of the family Rhodobacteraceae.</title>
        <authorList>
            <person name="Szuroczki S."/>
            <person name="Abbaszade G."/>
            <person name="Buni D."/>
            <person name="Schumann P."/>
            <person name="Toth E."/>
        </authorList>
    </citation>
    <scope>NUCLEOTIDE SEQUENCE</scope>
    <source>
        <strain evidence="3">RG-N-1a</strain>
    </source>
</reference>
<dbReference type="GO" id="GO:0042781">
    <property type="term" value="F:3'-tRNA processing endoribonuclease activity"/>
    <property type="evidence" value="ECO:0007669"/>
    <property type="project" value="TreeGrafter"/>
</dbReference>
<dbReference type="AlphaFoldDB" id="A0A8X8H7N0"/>
<organism evidence="3 4">
    <name type="scientific">Fertoeibacter niger</name>
    <dbReference type="NCBI Taxonomy" id="2656921"/>
    <lineage>
        <taxon>Bacteria</taxon>
        <taxon>Pseudomonadati</taxon>
        <taxon>Pseudomonadota</taxon>
        <taxon>Alphaproteobacteria</taxon>
        <taxon>Rhodobacterales</taxon>
        <taxon>Paracoccaceae</taxon>
        <taxon>Fertoeibacter</taxon>
    </lineage>
</organism>